<dbReference type="SMART" id="SM00827">
    <property type="entry name" value="PKS_AT"/>
    <property type="match status" value="1"/>
</dbReference>
<dbReference type="EMBL" id="JBHSJE010000043">
    <property type="protein sequence ID" value="MFC4983725.1"/>
    <property type="molecule type" value="Genomic_DNA"/>
</dbReference>
<dbReference type="SUPFAM" id="SSF52151">
    <property type="entry name" value="FabD/lysophospholipase-like"/>
    <property type="match status" value="1"/>
</dbReference>
<dbReference type="InterPro" id="IPR016035">
    <property type="entry name" value="Acyl_Trfase/lysoPLipase"/>
</dbReference>
<dbReference type="RefSeq" id="WP_382064472.1">
    <property type="nucleotide sequence ID" value="NZ_JBHSJE010000043.1"/>
</dbReference>
<sequence>MDDTGVAQPALFAVEVALFRLWESWGVRVDCVGGHSVGEVAAAFVAGVLSLEDACRLVVARGRLMQGLELGGVMVAVEASEEEVLPLLGEGVSLAAVNGPSSVVVSGVVGAVDEVVGVFVGRGRRCKRLVVSHAFHSVLMEPMLEEFRGVVEGLSFREPRLGLVVSGDVCDPGFWVSHVREPVRFLDTVRVMEGRGVSGFVEVGPDAVLSVMGPGCVVGGDVVFVPSVRRGRDEVRGVVGALGVVWSRGFGVDWGGVFPGVVGHVDLPTYPFRRRRYWLDSGSGSGGSGDVAVSGQVAAGHPL</sequence>
<gene>
    <name evidence="5" type="ORF">ACFPL4_36360</name>
</gene>
<keyword evidence="1" id="KW-0808">Transferase</keyword>
<feature type="domain" description="Malonyl-CoA:ACP transacylase (MAT)" evidence="4">
    <location>
        <begin position="1"/>
        <end position="232"/>
    </location>
</feature>
<evidence type="ECO:0000256" key="2">
    <source>
        <dbReference type="ARBA" id="ARBA00023268"/>
    </source>
</evidence>
<feature type="non-terminal residue" evidence="5">
    <location>
        <position position="303"/>
    </location>
</feature>
<keyword evidence="3 5" id="KW-0012">Acyltransferase</keyword>
<keyword evidence="6" id="KW-1185">Reference proteome</keyword>
<accession>A0ABV9VII5</accession>
<evidence type="ECO:0000313" key="5">
    <source>
        <dbReference type="EMBL" id="MFC4983725.1"/>
    </source>
</evidence>
<keyword evidence="2" id="KW-0511">Multifunctional enzyme</keyword>
<reference evidence="6" key="1">
    <citation type="journal article" date="2019" name="Int. J. Syst. Evol. Microbiol.">
        <title>The Global Catalogue of Microorganisms (GCM) 10K type strain sequencing project: providing services to taxonomists for standard genome sequencing and annotation.</title>
        <authorList>
            <consortium name="The Broad Institute Genomics Platform"/>
            <consortium name="The Broad Institute Genome Sequencing Center for Infectious Disease"/>
            <person name="Wu L."/>
            <person name="Ma J."/>
        </authorList>
    </citation>
    <scope>NUCLEOTIDE SEQUENCE [LARGE SCALE GENOMIC DNA]</scope>
    <source>
        <strain evidence="6">ICMP 257</strain>
    </source>
</reference>
<dbReference type="PANTHER" id="PTHR43775:SF51">
    <property type="entry name" value="INACTIVE PHENOLPHTHIOCEROL SYNTHESIS POLYKETIDE SYNTHASE TYPE I PKS1-RELATED"/>
    <property type="match status" value="1"/>
</dbReference>
<evidence type="ECO:0000256" key="1">
    <source>
        <dbReference type="ARBA" id="ARBA00022679"/>
    </source>
</evidence>
<evidence type="ECO:0000259" key="4">
    <source>
        <dbReference type="SMART" id="SM00827"/>
    </source>
</evidence>
<organism evidence="5 6">
    <name type="scientific">Streptomyces atroolivaceus</name>
    <dbReference type="NCBI Taxonomy" id="66869"/>
    <lineage>
        <taxon>Bacteria</taxon>
        <taxon>Bacillati</taxon>
        <taxon>Actinomycetota</taxon>
        <taxon>Actinomycetes</taxon>
        <taxon>Kitasatosporales</taxon>
        <taxon>Streptomycetaceae</taxon>
        <taxon>Streptomyces</taxon>
    </lineage>
</organism>
<dbReference type="GO" id="GO:0016746">
    <property type="term" value="F:acyltransferase activity"/>
    <property type="evidence" value="ECO:0007669"/>
    <property type="project" value="UniProtKB-KW"/>
</dbReference>
<protein>
    <submittedName>
        <fullName evidence="5">Acyltransferase domain-containing protein</fullName>
    </submittedName>
</protein>
<dbReference type="InterPro" id="IPR016036">
    <property type="entry name" value="Malonyl_transacylase_ACP-bd"/>
</dbReference>
<evidence type="ECO:0000256" key="3">
    <source>
        <dbReference type="ARBA" id="ARBA00023315"/>
    </source>
</evidence>
<proteinExistence type="predicted"/>
<dbReference type="SUPFAM" id="SSF55048">
    <property type="entry name" value="Probable ACP-binding domain of malonyl-CoA ACP transacylase"/>
    <property type="match status" value="1"/>
</dbReference>
<dbReference type="InterPro" id="IPR001227">
    <property type="entry name" value="Ac_transferase_dom_sf"/>
</dbReference>
<dbReference type="InterPro" id="IPR050091">
    <property type="entry name" value="PKS_NRPS_Biosynth_Enz"/>
</dbReference>
<dbReference type="Proteomes" id="UP001595908">
    <property type="component" value="Unassembled WGS sequence"/>
</dbReference>
<dbReference type="PANTHER" id="PTHR43775">
    <property type="entry name" value="FATTY ACID SYNTHASE"/>
    <property type="match status" value="1"/>
</dbReference>
<dbReference type="Pfam" id="PF00698">
    <property type="entry name" value="Acyl_transf_1"/>
    <property type="match status" value="1"/>
</dbReference>
<name>A0ABV9VII5_STRAZ</name>
<dbReference type="Gene3D" id="3.40.366.10">
    <property type="entry name" value="Malonyl-Coenzyme A Acyl Carrier Protein, domain 2"/>
    <property type="match status" value="1"/>
</dbReference>
<evidence type="ECO:0000313" key="6">
    <source>
        <dbReference type="Proteomes" id="UP001595908"/>
    </source>
</evidence>
<comment type="caution">
    <text evidence="5">The sequence shown here is derived from an EMBL/GenBank/DDBJ whole genome shotgun (WGS) entry which is preliminary data.</text>
</comment>
<dbReference type="InterPro" id="IPR014043">
    <property type="entry name" value="Acyl_transferase_dom"/>
</dbReference>